<sequence>MIRTPRAAALLAAVVVTGLSGLSGCSAAHSPAPAHPTATTTAAPGAAARLAARFRQSGGTSQVYGIQRSTGPGGVPKLVVWTHDADPGDPAFDRLKASVTTFIAGDQGVSLRHGYLLDVYGPDGRLLHRLDARM</sequence>
<dbReference type="PROSITE" id="PS51257">
    <property type="entry name" value="PROKAR_LIPOPROTEIN"/>
    <property type="match status" value="1"/>
</dbReference>
<proteinExistence type="predicted"/>
<organism evidence="2">
    <name type="scientific">Streptantibioticus silvisoli</name>
    <dbReference type="NCBI Taxonomy" id="2705255"/>
    <lineage>
        <taxon>Bacteria</taxon>
        <taxon>Bacillati</taxon>
        <taxon>Actinomycetota</taxon>
        <taxon>Actinomycetes</taxon>
        <taxon>Kitasatosporales</taxon>
        <taxon>Streptomycetaceae</taxon>
        <taxon>Streptantibioticus</taxon>
    </lineage>
</organism>
<keyword evidence="1" id="KW-0732">Signal</keyword>
<dbReference type="EMBL" id="JABXJJ020000074">
    <property type="protein sequence ID" value="MDI5974395.1"/>
    <property type="molecule type" value="Genomic_DNA"/>
</dbReference>
<evidence type="ECO:0000256" key="1">
    <source>
        <dbReference type="SAM" id="SignalP"/>
    </source>
</evidence>
<comment type="caution">
    <text evidence="2">The sequence shown here is derived from an EMBL/GenBank/DDBJ whole genome shotgun (WGS) entry which is preliminary data.</text>
</comment>
<feature type="signal peptide" evidence="1">
    <location>
        <begin position="1"/>
        <end position="28"/>
    </location>
</feature>
<dbReference type="RefSeq" id="WP_282699201.1">
    <property type="nucleotide sequence ID" value="NZ_JABXJJ020000074.1"/>
</dbReference>
<reference evidence="2" key="1">
    <citation type="submission" date="2023-05" db="EMBL/GenBank/DDBJ databases">
        <title>Streptantibioticus silvisoli sp. nov., acidotolerant actinomycetes 1 from pine litter.</title>
        <authorList>
            <person name="Swiecimska M."/>
            <person name="Golinska P."/>
            <person name="Sangal V."/>
            <person name="Wachnowicz B."/>
            <person name="Goodfellow M."/>
        </authorList>
    </citation>
    <scope>NUCLEOTIDE SEQUENCE</scope>
    <source>
        <strain evidence="2">SL13</strain>
    </source>
</reference>
<evidence type="ECO:0000313" key="2">
    <source>
        <dbReference type="EMBL" id="MDI5974395.1"/>
    </source>
</evidence>
<accession>A0AA90HAN5</accession>
<dbReference type="AlphaFoldDB" id="A0AA90HAN5"/>
<feature type="chain" id="PRO_5041657091" description="Lipoprotein" evidence="1">
    <location>
        <begin position="29"/>
        <end position="134"/>
    </location>
</feature>
<evidence type="ECO:0008006" key="3">
    <source>
        <dbReference type="Google" id="ProtNLM"/>
    </source>
</evidence>
<name>A0AA90HAN5_9ACTN</name>
<protein>
    <recommendedName>
        <fullName evidence="3">Lipoprotein</fullName>
    </recommendedName>
</protein>
<gene>
    <name evidence="2" type="ORF">POF50_034475</name>
</gene>